<evidence type="ECO:0000313" key="3">
    <source>
        <dbReference type="RefSeq" id="XP_010244278.1"/>
    </source>
</evidence>
<feature type="compositionally biased region" description="Basic and acidic residues" evidence="1">
    <location>
        <begin position="60"/>
        <end position="73"/>
    </location>
</feature>
<organism evidence="2 3">
    <name type="scientific">Nelumbo nucifera</name>
    <name type="common">Sacred lotus</name>
    <dbReference type="NCBI Taxonomy" id="4432"/>
    <lineage>
        <taxon>Eukaryota</taxon>
        <taxon>Viridiplantae</taxon>
        <taxon>Streptophyta</taxon>
        <taxon>Embryophyta</taxon>
        <taxon>Tracheophyta</taxon>
        <taxon>Spermatophyta</taxon>
        <taxon>Magnoliopsida</taxon>
        <taxon>Proteales</taxon>
        <taxon>Nelumbonaceae</taxon>
        <taxon>Nelumbo</taxon>
    </lineage>
</organism>
<name>A0A1U7YXN2_NELNU</name>
<feature type="region of interest" description="Disordered" evidence="1">
    <location>
        <begin position="1"/>
        <end position="123"/>
    </location>
</feature>
<dbReference type="GeneID" id="104588156"/>
<protein>
    <submittedName>
        <fullName evidence="3">Loricrin-like</fullName>
    </submittedName>
</protein>
<gene>
    <name evidence="3" type="primary">LOC104588156</name>
</gene>
<dbReference type="InParanoid" id="A0A1U7YXN2"/>
<sequence length="208" mass="21454">MQSPRGPGGKSGCRGGGDSGGARRINSGAGASYIGIAMNGPRGSCGAEGPRFGHSNAGRDGNEDGGKRERAWDKGSGSDFWRGWRGGGGSARGGWSSNGASAARRVQRKGEEEGGPNSQGAPNTYDNYIFAKVDLEEGGTLLEAISSYEKASGQQGSKEVVVGDDEDKRKRFCSICLFAKAGPVQASSSLIAAKSAIAFNLEEVVFIV</sequence>
<feature type="compositionally biased region" description="Gly residues" evidence="1">
    <location>
        <begin position="1"/>
        <end position="20"/>
    </location>
</feature>
<feature type="compositionally biased region" description="Low complexity" evidence="1">
    <location>
        <begin position="93"/>
        <end position="104"/>
    </location>
</feature>
<evidence type="ECO:0000313" key="2">
    <source>
        <dbReference type="Proteomes" id="UP000189703"/>
    </source>
</evidence>
<accession>A0A1U7YXN2</accession>
<dbReference type="RefSeq" id="XP_010244278.1">
    <property type="nucleotide sequence ID" value="XM_010245976.1"/>
</dbReference>
<dbReference type="Proteomes" id="UP000189703">
    <property type="component" value="Unplaced"/>
</dbReference>
<dbReference type="AlphaFoldDB" id="A0A1U7YXN2"/>
<dbReference type="KEGG" id="nnu:104588156"/>
<keyword evidence="2" id="KW-1185">Reference proteome</keyword>
<proteinExistence type="predicted"/>
<evidence type="ECO:0000256" key="1">
    <source>
        <dbReference type="SAM" id="MobiDB-lite"/>
    </source>
</evidence>
<reference evidence="3" key="1">
    <citation type="submission" date="2025-08" db="UniProtKB">
        <authorList>
            <consortium name="RefSeq"/>
        </authorList>
    </citation>
    <scope>IDENTIFICATION</scope>
</reference>